<evidence type="ECO:0000256" key="8">
    <source>
        <dbReference type="SAM" id="Coils"/>
    </source>
</evidence>
<keyword evidence="2" id="KW-0813">Transport</keyword>
<dbReference type="Proteomes" id="UP000230796">
    <property type="component" value="Unassembled WGS sequence"/>
</dbReference>
<dbReference type="Gene3D" id="1.10.287.70">
    <property type="match status" value="1"/>
</dbReference>
<gene>
    <name evidence="11" type="ORF">COT87_02765</name>
</gene>
<accession>A0A2H0VIB2</accession>
<name>A0A2H0VIB2_9BACT</name>
<reference evidence="12" key="1">
    <citation type="submission" date="2017-09" db="EMBL/GenBank/DDBJ databases">
        <title>Depth-based differentiation of microbial function through sediment-hosted aquifers and enrichment of novel symbionts in the deep terrestrial subsurface.</title>
        <authorList>
            <person name="Probst A.J."/>
            <person name="Ladd B."/>
            <person name="Jarett J.K."/>
            <person name="Geller-Mcgrath D.E."/>
            <person name="Sieber C.M.K."/>
            <person name="Emerson J.B."/>
            <person name="Anantharaman K."/>
            <person name="Thomas B.C."/>
            <person name="Malmstrom R."/>
            <person name="Stieglmeier M."/>
            <person name="Klingl A."/>
            <person name="Woyke T."/>
            <person name="Ryan C.M."/>
            <person name="Banfield J.F."/>
        </authorList>
    </citation>
    <scope>NUCLEOTIDE SEQUENCE [LARGE SCALE GENOMIC DNA]</scope>
</reference>
<keyword evidence="3 9" id="KW-0812">Transmembrane</keyword>
<dbReference type="GO" id="GO:0005249">
    <property type="term" value="F:voltage-gated potassium channel activity"/>
    <property type="evidence" value="ECO:0007669"/>
    <property type="project" value="InterPro"/>
</dbReference>
<proteinExistence type="predicted"/>
<feature type="transmembrane region" description="Helical" evidence="9">
    <location>
        <begin position="21"/>
        <end position="40"/>
    </location>
</feature>
<sequence>MNNGQIKSVARKLSHSGRFRKILLGLIVAVVFLGLIIAPIEKNAVGAKILNEGDGLWFAITTVTGVGYGDMVPVTGPGRMVAVLLEVFGVVLFGVVMAFVSVELLRYQEDFNMRRVMERMDEQSRKLEEMKKRLDYLVKK</sequence>
<comment type="subcellular location">
    <subcellularLocation>
        <location evidence="1">Membrane</location>
        <topology evidence="1">Multi-pass membrane protein</topology>
    </subcellularLocation>
</comment>
<dbReference type="GO" id="GO:0001508">
    <property type="term" value="P:action potential"/>
    <property type="evidence" value="ECO:0007669"/>
    <property type="project" value="TreeGrafter"/>
</dbReference>
<dbReference type="GO" id="GO:0008076">
    <property type="term" value="C:voltage-gated potassium channel complex"/>
    <property type="evidence" value="ECO:0007669"/>
    <property type="project" value="InterPro"/>
</dbReference>
<dbReference type="PANTHER" id="PTHR11537:SF254">
    <property type="entry name" value="POTASSIUM VOLTAGE-GATED CHANNEL PROTEIN SHAB"/>
    <property type="match status" value="1"/>
</dbReference>
<keyword evidence="8" id="KW-0175">Coiled coil</keyword>
<evidence type="ECO:0000256" key="4">
    <source>
        <dbReference type="ARBA" id="ARBA00022989"/>
    </source>
</evidence>
<evidence type="ECO:0000256" key="6">
    <source>
        <dbReference type="ARBA" id="ARBA00023136"/>
    </source>
</evidence>
<dbReference type="AlphaFoldDB" id="A0A2H0VIB2"/>
<comment type="caution">
    <text evidence="11">The sequence shown here is derived from an EMBL/GenBank/DDBJ whole genome shotgun (WGS) entry which is preliminary data.</text>
</comment>
<evidence type="ECO:0000313" key="11">
    <source>
        <dbReference type="EMBL" id="PIR98816.1"/>
    </source>
</evidence>
<dbReference type="SUPFAM" id="SSF81324">
    <property type="entry name" value="Voltage-gated potassium channels"/>
    <property type="match status" value="1"/>
</dbReference>
<keyword evidence="7" id="KW-0407">Ion channel</keyword>
<dbReference type="Pfam" id="PF07885">
    <property type="entry name" value="Ion_trans_2"/>
    <property type="match status" value="1"/>
</dbReference>
<keyword evidence="4 9" id="KW-1133">Transmembrane helix</keyword>
<dbReference type="EMBL" id="PFAF01000057">
    <property type="protein sequence ID" value="PIR98816.1"/>
    <property type="molecule type" value="Genomic_DNA"/>
</dbReference>
<evidence type="ECO:0000256" key="9">
    <source>
        <dbReference type="SAM" id="Phobius"/>
    </source>
</evidence>
<protein>
    <recommendedName>
        <fullName evidence="10">Potassium channel domain-containing protein</fullName>
    </recommendedName>
</protein>
<evidence type="ECO:0000256" key="1">
    <source>
        <dbReference type="ARBA" id="ARBA00004141"/>
    </source>
</evidence>
<organism evidence="11 12">
    <name type="scientific">Candidatus Collierbacteria bacterium CG10_big_fil_rev_8_21_14_0_10_44_9</name>
    <dbReference type="NCBI Taxonomy" id="1974535"/>
    <lineage>
        <taxon>Bacteria</taxon>
        <taxon>Candidatus Collieribacteriota</taxon>
    </lineage>
</organism>
<feature type="transmembrane region" description="Helical" evidence="9">
    <location>
        <begin position="80"/>
        <end position="105"/>
    </location>
</feature>
<dbReference type="PANTHER" id="PTHR11537">
    <property type="entry name" value="VOLTAGE-GATED POTASSIUM CHANNEL"/>
    <property type="match status" value="1"/>
</dbReference>
<evidence type="ECO:0000256" key="5">
    <source>
        <dbReference type="ARBA" id="ARBA00023065"/>
    </source>
</evidence>
<dbReference type="InterPro" id="IPR028325">
    <property type="entry name" value="VG_K_chnl"/>
</dbReference>
<evidence type="ECO:0000256" key="3">
    <source>
        <dbReference type="ARBA" id="ARBA00022692"/>
    </source>
</evidence>
<feature type="coiled-coil region" evidence="8">
    <location>
        <begin position="113"/>
        <end position="140"/>
    </location>
</feature>
<dbReference type="InterPro" id="IPR013099">
    <property type="entry name" value="K_chnl_dom"/>
</dbReference>
<evidence type="ECO:0000256" key="2">
    <source>
        <dbReference type="ARBA" id="ARBA00022448"/>
    </source>
</evidence>
<evidence type="ECO:0000259" key="10">
    <source>
        <dbReference type="Pfam" id="PF07885"/>
    </source>
</evidence>
<evidence type="ECO:0000256" key="7">
    <source>
        <dbReference type="ARBA" id="ARBA00023303"/>
    </source>
</evidence>
<feature type="domain" description="Potassium channel" evidence="10">
    <location>
        <begin position="27"/>
        <end position="101"/>
    </location>
</feature>
<evidence type="ECO:0000313" key="12">
    <source>
        <dbReference type="Proteomes" id="UP000230796"/>
    </source>
</evidence>
<keyword evidence="5" id="KW-0406">Ion transport</keyword>
<keyword evidence="6 9" id="KW-0472">Membrane</keyword>